<dbReference type="AlphaFoldDB" id="A0A2V0R8Z9"/>
<dbReference type="GO" id="GO:0003723">
    <property type="term" value="F:RNA binding"/>
    <property type="evidence" value="ECO:0007669"/>
    <property type="project" value="InterPro"/>
</dbReference>
<protein>
    <submittedName>
        <fullName evidence="2">RdRp</fullName>
    </submittedName>
</protein>
<dbReference type="Gene3D" id="3.30.70.270">
    <property type="match status" value="1"/>
</dbReference>
<dbReference type="EMBL" id="BDQA01000298">
    <property type="protein sequence ID" value="GBH21749.1"/>
    <property type="molecule type" value="Genomic_RNA"/>
</dbReference>
<dbReference type="Pfam" id="PF00680">
    <property type="entry name" value="RdRP_1"/>
    <property type="match status" value="1"/>
</dbReference>
<feature type="domain" description="RNA-directed RNA polymerase C-terminal" evidence="1">
    <location>
        <begin position="7"/>
        <end position="121"/>
    </location>
</feature>
<dbReference type="InterPro" id="IPR043128">
    <property type="entry name" value="Rev_trsase/Diguanyl_cyclase"/>
</dbReference>
<proteinExistence type="predicted"/>
<dbReference type="GO" id="GO:0003968">
    <property type="term" value="F:RNA-directed RNA polymerase activity"/>
    <property type="evidence" value="ECO:0007669"/>
    <property type="project" value="InterPro"/>
</dbReference>
<evidence type="ECO:0000259" key="1">
    <source>
        <dbReference type="Pfam" id="PF00680"/>
    </source>
</evidence>
<reference evidence="2" key="1">
    <citation type="submission" date="2017-04" db="EMBL/GenBank/DDBJ databases">
        <title>Unveiling RNA virosphere associated with marine microorganisms.</title>
        <authorList>
            <person name="Urayama S."/>
            <person name="Takaki Y."/>
            <person name="Nishi S."/>
            <person name="Yoshida Y."/>
            <person name="Deguchi S."/>
            <person name="Takai K."/>
            <person name="Nunoura T."/>
        </authorList>
    </citation>
    <scope>NUCLEOTIDE SEQUENCE</scope>
</reference>
<organism evidence="2">
    <name type="scientific">viral metagenome</name>
    <dbReference type="NCBI Taxonomy" id="1070528"/>
    <lineage>
        <taxon>unclassified sequences</taxon>
        <taxon>metagenomes</taxon>
        <taxon>organismal metagenomes</taxon>
    </lineage>
</organism>
<dbReference type="GO" id="GO:0006351">
    <property type="term" value="P:DNA-templated transcription"/>
    <property type="evidence" value="ECO:0007669"/>
    <property type="project" value="InterPro"/>
</dbReference>
<sequence length="132" mass="15182">MRTRRVFDFVVDELINTRVLLPPRKKDLEAKKMIVIQKDKGMASGANCTLLVNSINNAKAMLAVFGYLGLEVADWVVKGDDGSWFLRHKIDKMMLEKIAKLLKKYYNLTLNPEKSKIHTDNTTQRTFAGYKF</sequence>
<dbReference type="InterPro" id="IPR001205">
    <property type="entry name" value="RNA-dir_pol_C"/>
</dbReference>
<accession>A0A2V0R8Z9</accession>
<dbReference type="SUPFAM" id="SSF56672">
    <property type="entry name" value="DNA/RNA polymerases"/>
    <property type="match status" value="1"/>
</dbReference>
<comment type="caution">
    <text evidence="2">The sequence shown here is derived from an EMBL/GenBank/DDBJ whole genome shotgun (WGS) entry which is preliminary data.</text>
</comment>
<name>A0A2V0R8Z9_9ZZZZ</name>
<evidence type="ECO:0000313" key="2">
    <source>
        <dbReference type="EMBL" id="GBH21749.1"/>
    </source>
</evidence>
<dbReference type="InterPro" id="IPR043502">
    <property type="entry name" value="DNA/RNA_pol_sf"/>
</dbReference>